<comment type="caution">
    <text evidence="16">The sequence shown here is derived from an EMBL/GenBank/DDBJ whole genome shotgun (WGS) entry which is preliminary data.</text>
</comment>
<evidence type="ECO:0000256" key="1">
    <source>
        <dbReference type="ARBA" id="ARBA00004123"/>
    </source>
</evidence>
<dbReference type="Gene3D" id="3.30.60.60">
    <property type="entry name" value="N-acetyl transferase-like"/>
    <property type="match status" value="1"/>
</dbReference>
<organism evidence="16 17">
    <name type="scientific">Tilletiaria anomala (strain ATCC 24038 / CBS 436.72 / UBC 951)</name>
    <dbReference type="NCBI Taxonomy" id="1037660"/>
    <lineage>
        <taxon>Eukaryota</taxon>
        <taxon>Fungi</taxon>
        <taxon>Dikarya</taxon>
        <taxon>Basidiomycota</taxon>
        <taxon>Ustilaginomycotina</taxon>
        <taxon>Exobasidiomycetes</taxon>
        <taxon>Georgefischeriales</taxon>
        <taxon>Tilletiariaceae</taxon>
        <taxon>Tilletiaria</taxon>
    </lineage>
</organism>
<feature type="domain" description="MYST-type HAT" evidence="15">
    <location>
        <begin position="163"/>
        <end position="448"/>
    </location>
</feature>
<evidence type="ECO:0000256" key="9">
    <source>
        <dbReference type="ARBA" id="ARBA00023015"/>
    </source>
</evidence>
<dbReference type="GeneID" id="25263987"/>
<keyword evidence="10" id="KW-0804">Transcription</keyword>
<evidence type="ECO:0000256" key="3">
    <source>
        <dbReference type="ARBA" id="ARBA00013184"/>
    </source>
</evidence>
<dbReference type="EMBL" id="JMSN01000016">
    <property type="protein sequence ID" value="KDN51413.1"/>
    <property type="molecule type" value="Genomic_DNA"/>
</dbReference>
<evidence type="ECO:0000259" key="15">
    <source>
        <dbReference type="PROSITE" id="PS51726"/>
    </source>
</evidence>
<evidence type="ECO:0000256" key="7">
    <source>
        <dbReference type="ARBA" id="ARBA00022833"/>
    </source>
</evidence>
<keyword evidence="6" id="KW-0863">Zinc-finger</keyword>
<evidence type="ECO:0000256" key="4">
    <source>
        <dbReference type="ARBA" id="ARBA00022679"/>
    </source>
</evidence>
<feature type="compositionally biased region" description="Basic and acidic residues" evidence="14">
    <location>
        <begin position="88"/>
        <end position="97"/>
    </location>
</feature>
<gene>
    <name evidence="16" type="ORF">K437DRAFT_254822</name>
</gene>
<dbReference type="SUPFAM" id="SSF55729">
    <property type="entry name" value="Acyl-CoA N-acyltransferases (Nat)"/>
    <property type="match status" value="1"/>
</dbReference>
<dbReference type="AlphaFoldDB" id="A0A066WFX1"/>
<dbReference type="InterPro" id="IPR016181">
    <property type="entry name" value="Acyl_CoA_acyltransferase"/>
</dbReference>
<dbReference type="PANTHER" id="PTHR10615">
    <property type="entry name" value="HISTONE ACETYLTRANSFERASE"/>
    <property type="match status" value="1"/>
</dbReference>
<dbReference type="GO" id="GO:0035267">
    <property type="term" value="C:NuA4 histone acetyltransferase complex"/>
    <property type="evidence" value="ECO:0007669"/>
    <property type="project" value="TreeGrafter"/>
</dbReference>
<dbReference type="OrthoDB" id="787137at2759"/>
<evidence type="ECO:0000256" key="13">
    <source>
        <dbReference type="PIRSR" id="PIRSR602717-51"/>
    </source>
</evidence>
<sequence>MTGNQSEQAGAGRALPAKVVDSAPVPAGPLRPRTPCYVQQQDGALLPGVIVEYSLWADPAQPRYHYYVHLEGTDKRLDRWIDESAIHSRDGKSKVEATQKGSDATEVATETVGQHGGPISSKTVSATALGKRKRQDHLNGALPSRDSTPVPHAVRESHAHPSSNVRNIDRVFFGSFDIKTWYYSPYPLEEHDHDAHGAIHQSAVSSSTTGAQAGTEDKARFSYLPAKTLRSLWVCEGCFKYMRTFAGYKAHSKTCANNRPPGEKVYQRGAHTIWKVEGQKEKLYGQNLSLFGKLFIDHKTIYFDVEPFDFYVLTDASTAFDHPIGFFSKEQVSYDDYNLACIVTFPPFQKRGYGTLMMEFSYYLSALSKFQGTPERPLSDLGLKGYLSHWASVVLRTLALAINIEGLPVSLIADDSTSVLRQARQQAEVVRVRRLLAGLPESQVPQRPVNVADKADGVTEERRRKRKSKGWAGETSAARSVTPNRHSSPITERSISPRLIANDESHGVKAEHLKMEDPVTDSPVQLTSIDTTLEGLALACNLRVDDVAFTLAECGLLDLQLHAPNVTQDGSKEDGPEGSKVVLSVDAIKEVILRRGIKRPLLDVAYVLI</sequence>
<keyword evidence="17" id="KW-1185">Reference proteome</keyword>
<keyword evidence="12 16" id="KW-0012">Acyltransferase</keyword>
<dbReference type="InterPro" id="IPR036388">
    <property type="entry name" value="WH-like_DNA-bd_sf"/>
</dbReference>
<feature type="active site" description="Proton donor/acceptor" evidence="13">
    <location>
        <position position="375"/>
    </location>
</feature>
<dbReference type="GO" id="GO:0008270">
    <property type="term" value="F:zinc ion binding"/>
    <property type="evidence" value="ECO:0007669"/>
    <property type="project" value="UniProtKB-KW"/>
</dbReference>
<dbReference type="GO" id="GO:0006355">
    <property type="term" value="P:regulation of DNA-templated transcription"/>
    <property type="evidence" value="ECO:0007669"/>
    <property type="project" value="InterPro"/>
</dbReference>
<name>A0A066WFX1_TILAU</name>
<feature type="compositionally biased region" description="Basic and acidic residues" evidence="14">
    <location>
        <begin position="453"/>
        <end position="462"/>
    </location>
</feature>
<feature type="region of interest" description="Disordered" evidence="14">
    <location>
        <begin position="453"/>
        <end position="494"/>
    </location>
</feature>
<dbReference type="PROSITE" id="PS51726">
    <property type="entry name" value="MYST_HAT"/>
    <property type="match status" value="1"/>
</dbReference>
<keyword evidence="7" id="KW-0862">Zinc</keyword>
<keyword evidence="11" id="KW-0539">Nucleus</keyword>
<keyword evidence="5" id="KW-0479">Metal-binding</keyword>
<dbReference type="InParanoid" id="A0A066WFX1"/>
<dbReference type="EC" id="2.3.1.48" evidence="3"/>
<evidence type="ECO:0000256" key="12">
    <source>
        <dbReference type="ARBA" id="ARBA00023315"/>
    </source>
</evidence>
<keyword evidence="4 16" id="KW-0808">Transferase</keyword>
<dbReference type="InterPro" id="IPR050603">
    <property type="entry name" value="MYST_HAT"/>
</dbReference>
<dbReference type="Gene3D" id="2.30.30.140">
    <property type="match status" value="1"/>
</dbReference>
<dbReference type="GO" id="GO:0005634">
    <property type="term" value="C:nucleus"/>
    <property type="evidence" value="ECO:0007669"/>
    <property type="project" value="UniProtKB-SubCell"/>
</dbReference>
<dbReference type="GO" id="GO:0046972">
    <property type="term" value="F:histone H4K16 acetyltransferase activity"/>
    <property type="evidence" value="ECO:0007669"/>
    <property type="project" value="TreeGrafter"/>
</dbReference>
<dbReference type="InterPro" id="IPR016197">
    <property type="entry name" value="Chromo-like_dom_sf"/>
</dbReference>
<evidence type="ECO:0000313" key="16">
    <source>
        <dbReference type="EMBL" id="KDN51413.1"/>
    </source>
</evidence>
<feature type="compositionally biased region" description="Polar residues" evidence="14">
    <location>
        <begin position="477"/>
        <end position="494"/>
    </location>
</feature>
<feature type="region of interest" description="Disordered" evidence="14">
    <location>
        <begin position="88"/>
        <end position="161"/>
    </location>
</feature>
<evidence type="ECO:0000256" key="10">
    <source>
        <dbReference type="ARBA" id="ARBA00023163"/>
    </source>
</evidence>
<reference evidence="16 17" key="1">
    <citation type="submission" date="2014-05" db="EMBL/GenBank/DDBJ databases">
        <title>Draft genome sequence of a rare smut relative, Tilletiaria anomala UBC 951.</title>
        <authorList>
            <consortium name="DOE Joint Genome Institute"/>
            <person name="Toome M."/>
            <person name="Kuo A."/>
            <person name="Henrissat B."/>
            <person name="Lipzen A."/>
            <person name="Tritt A."/>
            <person name="Yoshinaga Y."/>
            <person name="Zane M."/>
            <person name="Barry K."/>
            <person name="Grigoriev I.V."/>
            <person name="Spatafora J.W."/>
            <person name="Aimea M.C."/>
        </authorList>
    </citation>
    <scope>NUCLEOTIDE SEQUENCE [LARGE SCALE GENOMIC DNA]</scope>
    <source>
        <strain evidence="16 17">UBC 951</strain>
    </source>
</reference>
<dbReference type="InterPro" id="IPR025995">
    <property type="entry name" value="Tudor-knot"/>
</dbReference>
<dbReference type="Proteomes" id="UP000027361">
    <property type="component" value="Unassembled WGS sequence"/>
</dbReference>
<dbReference type="STRING" id="1037660.A0A066WFX1"/>
<evidence type="ECO:0000256" key="11">
    <source>
        <dbReference type="ARBA" id="ARBA00023242"/>
    </source>
</evidence>
<dbReference type="Pfam" id="PF17772">
    <property type="entry name" value="zf-MYST"/>
    <property type="match status" value="1"/>
</dbReference>
<dbReference type="InterPro" id="IPR002717">
    <property type="entry name" value="HAT_MYST-type"/>
</dbReference>
<dbReference type="Pfam" id="PF11717">
    <property type="entry name" value="Tudor-knot"/>
    <property type="match status" value="1"/>
</dbReference>
<evidence type="ECO:0000256" key="6">
    <source>
        <dbReference type="ARBA" id="ARBA00022771"/>
    </source>
</evidence>
<feature type="region of interest" description="Disordered" evidence="14">
    <location>
        <begin position="1"/>
        <end position="26"/>
    </location>
</feature>
<protein>
    <recommendedName>
        <fullName evidence="3">histone acetyltransferase</fullName>
        <ecNumber evidence="3">2.3.1.48</ecNumber>
    </recommendedName>
</protein>
<dbReference type="PANTHER" id="PTHR10615:SF219">
    <property type="entry name" value="HISTONE ACETYLTRANSFERASE KAT5"/>
    <property type="match status" value="1"/>
</dbReference>
<dbReference type="RefSeq" id="XP_013244752.1">
    <property type="nucleotide sequence ID" value="XM_013389298.1"/>
</dbReference>
<dbReference type="InterPro" id="IPR040706">
    <property type="entry name" value="Zf-MYST"/>
</dbReference>
<dbReference type="Pfam" id="PF01853">
    <property type="entry name" value="MOZ_SAS"/>
    <property type="match status" value="1"/>
</dbReference>
<accession>A0A066WFX1</accession>
<evidence type="ECO:0000256" key="5">
    <source>
        <dbReference type="ARBA" id="ARBA00022723"/>
    </source>
</evidence>
<dbReference type="SUPFAM" id="SSF54160">
    <property type="entry name" value="Chromo domain-like"/>
    <property type="match status" value="1"/>
</dbReference>
<evidence type="ECO:0000256" key="14">
    <source>
        <dbReference type="SAM" id="MobiDB-lite"/>
    </source>
</evidence>
<keyword evidence="9" id="KW-0805">Transcription regulation</keyword>
<evidence type="ECO:0000256" key="8">
    <source>
        <dbReference type="ARBA" id="ARBA00022990"/>
    </source>
</evidence>
<comment type="similarity">
    <text evidence="2">Belongs to the MYST (SAS/MOZ) family.</text>
</comment>
<dbReference type="Gene3D" id="3.40.630.30">
    <property type="match status" value="1"/>
</dbReference>
<proteinExistence type="inferred from homology"/>
<dbReference type="Gene3D" id="1.10.10.10">
    <property type="entry name" value="Winged helix-like DNA-binding domain superfamily/Winged helix DNA-binding domain"/>
    <property type="match status" value="1"/>
</dbReference>
<keyword evidence="8" id="KW-0007">Acetylation</keyword>
<evidence type="ECO:0000313" key="17">
    <source>
        <dbReference type="Proteomes" id="UP000027361"/>
    </source>
</evidence>
<evidence type="ECO:0000256" key="2">
    <source>
        <dbReference type="ARBA" id="ARBA00010107"/>
    </source>
</evidence>
<comment type="subcellular location">
    <subcellularLocation>
        <location evidence="1">Nucleus</location>
    </subcellularLocation>
</comment>
<dbReference type="HOGENOM" id="CLU_011815_7_1_1"/>